<dbReference type="RefSeq" id="XP_032818453.1">
    <property type="nucleotide sequence ID" value="XM_032962562.1"/>
</dbReference>
<dbReference type="Pfam" id="PF07258">
    <property type="entry name" value="COMM_domain"/>
    <property type="match status" value="1"/>
</dbReference>
<name>A0AAJ7X398_PETMA</name>
<dbReference type="InterPro" id="IPR055184">
    <property type="entry name" value="COMMD8_HN"/>
</dbReference>
<dbReference type="PROSITE" id="PS51269">
    <property type="entry name" value="COMM"/>
    <property type="match status" value="1"/>
</dbReference>
<organism evidence="2 3">
    <name type="scientific">Petromyzon marinus</name>
    <name type="common">Sea lamprey</name>
    <dbReference type="NCBI Taxonomy" id="7757"/>
    <lineage>
        <taxon>Eukaryota</taxon>
        <taxon>Metazoa</taxon>
        <taxon>Chordata</taxon>
        <taxon>Craniata</taxon>
        <taxon>Vertebrata</taxon>
        <taxon>Cyclostomata</taxon>
        <taxon>Hyperoartia</taxon>
        <taxon>Petromyzontiformes</taxon>
        <taxon>Petromyzontidae</taxon>
        <taxon>Petromyzon</taxon>
    </lineage>
</organism>
<reference evidence="3" key="1">
    <citation type="submission" date="2025-08" db="UniProtKB">
        <authorList>
            <consortium name="RefSeq"/>
        </authorList>
    </citation>
    <scope>IDENTIFICATION</scope>
    <source>
        <tissue evidence="3">Sperm</tissue>
    </source>
</reference>
<dbReference type="InterPro" id="IPR017920">
    <property type="entry name" value="COMM"/>
</dbReference>
<evidence type="ECO:0000259" key="1">
    <source>
        <dbReference type="PROSITE" id="PS51269"/>
    </source>
</evidence>
<dbReference type="CTD" id="54951"/>
<feature type="domain" description="COMM" evidence="1">
    <location>
        <begin position="101"/>
        <end position="180"/>
    </location>
</feature>
<keyword evidence="2" id="KW-1185">Reference proteome</keyword>
<sequence>MSLLERLRDEERERFVHAVADGLCGRASPRYVDYGHVWSPSEWLSVVQQTQRALLQAVQDGPGKTEEQPAVPRSVEACVGVRRDELRSAVTLSSLALGSAQLRDFDWKLKLALSSDRHSALQTPLLALALDVQRHDPPHDPRSAVCDTSRDAVTVELSAAELGTLITALENASKVVQQLK</sequence>
<gene>
    <name evidence="3" type="primary">COMMD8</name>
</gene>
<dbReference type="Pfam" id="PF22838">
    <property type="entry name" value="COMMD8_HN"/>
    <property type="match status" value="1"/>
</dbReference>
<evidence type="ECO:0000313" key="2">
    <source>
        <dbReference type="Proteomes" id="UP001318040"/>
    </source>
</evidence>
<protein>
    <submittedName>
        <fullName evidence="3">COMM domain-containing protein 8 isoform X2</fullName>
    </submittedName>
</protein>
<accession>A0AAJ7X398</accession>
<dbReference type="Proteomes" id="UP001318040">
    <property type="component" value="Chromosome 29"/>
</dbReference>
<proteinExistence type="predicted"/>
<dbReference type="AlphaFoldDB" id="A0AAJ7X398"/>
<evidence type="ECO:0000313" key="3">
    <source>
        <dbReference type="RefSeq" id="XP_032818453.1"/>
    </source>
</evidence>